<dbReference type="PANTHER" id="PTHR42866">
    <property type="entry name" value="3-DEOXY-MANNO-OCTULOSONATE CYTIDYLYLTRANSFERASE"/>
    <property type="match status" value="1"/>
</dbReference>
<dbReference type="InterPro" id="IPR029044">
    <property type="entry name" value="Nucleotide-diphossugar_trans"/>
</dbReference>
<name>A0A644TTJ6_9ZZZZ</name>
<dbReference type="EMBL" id="VSSQ01000052">
    <property type="protein sequence ID" value="MPL70316.1"/>
    <property type="molecule type" value="Genomic_DNA"/>
</dbReference>
<protein>
    <submittedName>
        <fullName evidence="1">3-deoxy-manno-octulosonate cytidylyltransferase</fullName>
        <ecNumber evidence="1">2.7.7.38</ecNumber>
    </submittedName>
</protein>
<dbReference type="GO" id="GO:0008690">
    <property type="term" value="F:3-deoxy-manno-octulosonate cytidylyltransferase activity"/>
    <property type="evidence" value="ECO:0007669"/>
    <property type="project" value="UniProtKB-EC"/>
</dbReference>
<comment type="caution">
    <text evidence="1">The sequence shown here is derived from an EMBL/GenBank/DDBJ whole genome shotgun (WGS) entry which is preliminary data.</text>
</comment>
<dbReference type="GO" id="GO:0005829">
    <property type="term" value="C:cytosol"/>
    <property type="evidence" value="ECO:0007669"/>
    <property type="project" value="TreeGrafter"/>
</dbReference>
<proteinExistence type="predicted"/>
<dbReference type="AlphaFoldDB" id="A0A644TTJ6"/>
<sequence length="246" mass="27854">MPLPQNRSKRNMLHKGTPMRKTGKVIAIVQARLGSTRLPMKSLLCLRDVPVIDWVTRRLAQAAKLDGIMVAVPDTPLDRVLMEHLQRRGVPCVAGSEDDVLARFCLAARTADAGRVVRVCADNPLIWAGAIDRLVDFYDQGGWDYAYNHIPRNNLWPDGLGAEILSRDLLEELDAKAAQTSQREHCLNYIWDNAASFKIGTFDPEEDWLRRPELKLDMDRSDDFCRLALKPIHPDMDARDIVRVFG</sequence>
<keyword evidence="1" id="KW-0808">Transferase</keyword>
<dbReference type="Gene3D" id="3.90.550.10">
    <property type="entry name" value="Spore Coat Polysaccharide Biosynthesis Protein SpsA, Chain A"/>
    <property type="match status" value="1"/>
</dbReference>
<reference evidence="1" key="1">
    <citation type="submission" date="2019-08" db="EMBL/GenBank/DDBJ databases">
        <authorList>
            <person name="Kucharzyk K."/>
            <person name="Murdoch R.W."/>
            <person name="Higgins S."/>
            <person name="Loffler F."/>
        </authorList>
    </citation>
    <scope>NUCLEOTIDE SEQUENCE</scope>
</reference>
<keyword evidence="1" id="KW-0548">Nucleotidyltransferase</keyword>
<dbReference type="SUPFAM" id="SSF53448">
    <property type="entry name" value="Nucleotide-diphospho-sugar transferases"/>
    <property type="match status" value="1"/>
</dbReference>
<dbReference type="PANTHER" id="PTHR42866:SF1">
    <property type="entry name" value="SPORE COAT POLYSACCHARIDE BIOSYNTHESIS PROTEIN SPSF"/>
    <property type="match status" value="1"/>
</dbReference>
<gene>
    <name evidence="1" type="primary">kdsB_6</name>
    <name evidence="1" type="ORF">SDC9_16072</name>
</gene>
<organism evidence="1">
    <name type="scientific">bioreactor metagenome</name>
    <dbReference type="NCBI Taxonomy" id="1076179"/>
    <lineage>
        <taxon>unclassified sequences</taxon>
        <taxon>metagenomes</taxon>
        <taxon>ecological metagenomes</taxon>
    </lineage>
</organism>
<dbReference type="InterPro" id="IPR003329">
    <property type="entry name" value="Cytidylyl_trans"/>
</dbReference>
<dbReference type="EC" id="2.7.7.38" evidence="1"/>
<accession>A0A644TTJ6</accession>
<dbReference type="Pfam" id="PF02348">
    <property type="entry name" value="CTP_transf_3"/>
    <property type="match status" value="1"/>
</dbReference>
<evidence type="ECO:0000313" key="1">
    <source>
        <dbReference type="EMBL" id="MPL70316.1"/>
    </source>
</evidence>